<comment type="caution">
    <text evidence="5">The sequence shown here is derived from an EMBL/GenBank/DDBJ whole genome shotgun (WGS) entry which is preliminary data.</text>
</comment>
<dbReference type="PANTHER" id="PTHR30203">
    <property type="entry name" value="OUTER MEMBRANE CATION EFFLUX PROTEIN"/>
    <property type="match status" value="1"/>
</dbReference>
<keyword evidence="2" id="KW-0812">Transmembrane</keyword>
<name>A0A2H3NMZ8_9BACT</name>
<dbReference type="GO" id="GO:0015562">
    <property type="term" value="F:efflux transmembrane transporter activity"/>
    <property type="evidence" value="ECO:0007669"/>
    <property type="project" value="InterPro"/>
</dbReference>
<dbReference type="GO" id="GO:0005886">
    <property type="term" value="C:plasma membrane"/>
    <property type="evidence" value="ECO:0007669"/>
    <property type="project" value="UniProtKB-SubCell"/>
</dbReference>
<evidence type="ECO:0000313" key="6">
    <source>
        <dbReference type="Proteomes" id="UP000221024"/>
    </source>
</evidence>
<dbReference type="InterPro" id="IPR003423">
    <property type="entry name" value="OMP_efflux"/>
</dbReference>
<evidence type="ECO:0000256" key="4">
    <source>
        <dbReference type="SAM" id="MobiDB-lite"/>
    </source>
</evidence>
<feature type="region of interest" description="Disordered" evidence="4">
    <location>
        <begin position="487"/>
        <end position="506"/>
    </location>
</feature>
<evidence type="ECO:0000256" key="1">
    <source>
        <dbReference type="ARBA" id="ARBA00007613"/>
    </source>
</evidence>
<proteinExistence type="inferred from homology"/>
<dbReference type="Gene3D" id="2.20.200.10">
    <property type="entry name" value="Outer membrane efflux proteins (OEP)"/>
    <property type="match status" value="1"/>
</dbReference>
<keyword evidence="3" id="KW-0175">Coiled coil</keyword>
<dbReference type="Gene3D" id="1.20.1600.10">
    <property type="entry name" value="Outer membrane efflux proteins (OEP)"/>
    <property type="match status" value="1"/>
</dbReference>
<dbReference type="InterPro" id="IPR010131">
    <property type="entry name" value="MdtP/NodT-like"/>
</dbReference>
<protein>
    <submittedName>
        <fullName evidence="5">Transporter</fullName>
    </submittedName>
</protein>
<organism evidence="5 6">
    <name type="scientific">Longimonas halophila</name>
    <dbReference type="NCBI Taxonomy" id="1469170"/>
    <lineage>
        <taxon>Bacteria</taxon>
        <taxon>Pseudomonadati</taxon>
        <taxon>Rhodothermota</taxon>
        <taxon>Rhodothermia</taxon>
        <taxon>Rhodothermales</taxon>
        <taxon>Salisaetaceae</taxon>
        <taxon>Longimonas</taxon>
    </lineage>
</organism>
<dbReference type="NCBIfam" id="TIGR01845">
    <property type="entry name" value="outer_NodT"/>
    <property type="match status" value="1"/>
</dbReference>
<dbReference type="Proteomes" id="UP000221024">
    <property type="component" value="Unassembled WGS sequence"/>
</dbReference>
<feature type="coiled-coil region" evidence="3">
    <location>
        <begin position="403"/>
        <end position="464"/>
    </location>
</feature>
<evidence type="ECO:0000256" key="3">
    <source>
        <dbReference type="SAM" id="Coils"/>
    </source>
</evidence>
<dbReference type="AlphaFoldDB" id="A0A2H3NMZ8"/>
<comment type="similarity">
    <text evidence="1 2">Belongs to the outer membrane factor (OMF) (TC 1.B.17) family.</text>
</comment>
<dbReference type="Pfam" id="PF02321">
    <property type="entry name" value="OEP"/>
    <property type="match status" value="2"/>
</dbReference>
<dbReference type="SUPFAM" id="SSF56954">
    <property type="entry name" value="Outer membrane efflux proteins (OEP)"/>
    <property type="match status" value="1"/>
</dbReference>
<keyword evidence="2" id="KW-0472">Membrane</keyword>
<accession>A0A2H3NMZ8</accession>
<gene>
    <name evidence="5" type="ORF">CRI93_05630</name>
</gene>
<dbReference type="OrthoDB" id="9770517at2"/>
<keyword evidence="2" id="KW-1134">Transmembrane beta strand</keyword>
<reference evidence="5 6" key="1">
    <citation type="submission" date="2017-10" db="EMBL/GenBank/DDBJ databases">
        <title>Draft genome of Longimonas halophila.</title>
        <authorList>
            <person name="Goh K.M."/>
            <person name="Shamsir M.S."/>
            <person name="Lim S.W."/>
        </authorList>
    </citation>
    <scope>NUCLEOTIDE SEQUENCE [LARGE SCALE GENOMIC DNA]</scope>
    <source>
        <strain evidence="5 6">KCTC 42399</strain>
    </source>
</reference>
<evidence type="ECO:0000256" key="2">
    <source>
        <dbReference type="RuleBase" id="RU362097"/>
    </source>
</evidence>
<evidence type="ECO:0000313" key="5">
    <source>
        <dbReference type="EMBL" id="PEN08050.1"/>
    </source>
</evidence>
<sequence length="506" mass="55268">MLLVGSGCALTPQMDPPDAEAQLPDAYDTPLVEGGPLYAEDDSTRFNPVNWWTAFDAPALNALIDTALVRNLDLERTRAVVDEIASQFRIARAPLFPQATANGNYNRQSQPANTGIGGALGGGGGSGAVPDRFTFDTYSLSLSLSYELDFWGRLRNQRGAALERFMGSVDAVQTARQQVIAQTISTYFEVAALERQIALGEETIRVLQQRVDLAEDRYDRGLVRSFEVYALRQELQAAQAEQPQRESQLADARGRLSVILGQFVGNVDEAVMQAARSAPRDAVLADLQPVPPGLPSDLLMARPDVRADARELNAAQREIGVARANRLPSFSLTGEGGVQNSTLDDLLNIDQRFTTLIASVAAPVFQAGRLRAEQDAAEARYTQARATYEQTLLTALQEVHAALTAYEKQQEQYALVRDQLEQAEASAYNQMRRYERGIGDYATALDAERTRLQAEQRLTAAEEALVGSRIALHRALGGAWVAPPESDDPRLFRGTYRPDGAADTAN</sequence>
<keyword evidence="6" id="KW-1185">Reference proteome</keyword>
<comment type="subcellular location">
    <subcellularLocation>
        <location evidence="2">Cell membrane</location>
        <topology evidence="2">Lipid-anchor</topology>
    </subcellularLocation>
</comment>
<keyword evidence="2" id="KW-0449">Lipoprotein</keyword>
<keyword evidence="2" id="KW-0564">Palmitate</keyword>
<dbReference type="EMBL" id="PDEP01000004">
    <property type="protein sequence ID" value="PEN08050.1"/>
    <property type="molecule type" value="Genomic_DNA"/>
</dbReference>